<proteinExistence type="predicted"/>
<gene>
    <name evidence="5" type="ORF">BU16DRAFT_211896</name>
</gene>
<dbReference type="CDD" id="cd12148">
    <property type="entry name" value="fungal_TF_MHR"/>
    <property type="match status" value="1"/>
</dbReference>
<organism evidence="5 6">
    <name type="scientific">Lophium mytilinum</name>
    <dbReference type="NCBI Taxonomy" id="390894"/>
    <lineage>
        <taxon>Eukaryota</taxon>
        <taxon>Fungi</taxon>
        <taxon>Dikarya</taxon>
        <taxon>Ascomycota</taxon>
        <taxon>Pezizomycotina</taxon>
        <taxon>Dothideomycetes</taxon>
        <taxon>Pleosporomycetidae</taxon>
        <taxon>Mytilinidiales</taxon>
        <taxon>Mytilinidiaceae</taxon>
        <taxon>Lophium</taxon>
    </lineage>
</organism>
<evidence type="ECO:0000313" key="6">
    <source>
        <dbReference type="Proteomes" id="UP000799750"/>
    </source>
</evidence>
<sequence>MTGGFTDTTKQSQDFKGHGGDSDSSDNSDSSHDGMHAAVVKKSWDRLSEGNDLLLFGSRKTSVSLSTLHPTQVQIFRLWQIYLENANPLLKVTHTPTLQSRIIDAASDVANISPTSEALMFSIYCISVTSLVEDECQNLFGSSRKELLASYRFGCQQALLNCEFLRSSDHDCLTALYLYLISVRSDTDPRSLSSMLGAAMRIAQRMGIHNESAYSKYTALEAEMRRRLWWSLIVFDNRVCEMSDSKSTMLTPAWDCRTPLNVDDFDLRSEMKNPPAVHGKPTEAIFAVVRSELYEFIRQSAFHLDFTNPALKGIAKNIKNGSVPEEGELDTLENMLEDRYLKSCNPENPLHFMTIWTTRECLAKSRLIENYSKHSEPSVQQADAQRNAAVSHALRMLECDTKLITSPLTKGYLWLIHLYFPAPAYFHLLEHMKRRPLGQHDEKAWEVMSENYEARFINVDDDNPIFKVFSKIVLQAWEARQAASKQLEQPPLEQPRIVSSIKSRARLILSNPQYSNVEQSHDAPGRNVDNLVMPVPMDFGGYGLMYGLEAQCAMGSGFKGYTDIPGQPMMDFDMNQLDWTAMDWNPMLARGW</sequence>
<dbReference type="Pfam" id="PF04082">
    <property type="entry name" value="Fungal_trans"/>
    <property type="match status" value="1"/>
</dbReference>
<feature type="region of interest" description="Disordered" evidence="3">
    <location>
        <begin position="1"/>
        <end position="34"/>
    </location>
</feature>
<name>A0A6A6REM2_9PEZI</name>
<dbReference type="SMART" id="SM00906">
    <property type="entry name" value="Fungal_trans"/>
    <property type="match status" value="1"/>
</dbReference>
<evidence type="ECO:0000259" key="4">
    <source>
        <dbReference type="SMART" id="SM00906"/>
    </source>
</evidence>
<keyword evidence="2" id="KW-0539">Nucleus</keyword>
<protein>
    <submittedName>
        <fullName evidence="5">Putative C6 transcription factor</fullName>
    </submittedName>
</protein>
<evidence type="ECO:0000256" key="3">
    <source>
        <dbReference type="SAM" id="MobiDB-lite"/>
    </source>
</evidence>
<dbReference type="GO" id="GO:0003677">
    <property type="term" value="F:DNA binding"/>
    <property type="evidence" value="ECO:0007669"/>
    <property type="project" value="InterPro"/>
</dbReference>
<accession>A0A6A6REM2</accession>
<comment type="subcellular location">
    <subcellularLocation>
        <location evidence="1">Nucleus</location>
    </subcellularLocation>
</comment>
<dbReference type="GO" id="GO:0008270">
    <property type="term" value="F:zinc ion binding"/>
    <property type="evidence" value="ECO:0007669"/>
    <property type="project" value="InterPro"/>
</dbReference>
<dbReference type="PANTHER" id="PTHR31001">
    <property type="entry name" value="UNCHARACTERIZED TRANSCRIPTIONAL REGULATORY PROTEIN"/>
    <property type="match status" value="1"/>
</dbReference>
<dbReference type="InterPro" id="IPR007219">
    <property type="entry name" value="XnlR_reg_dom"/>
</dbReference>
<dbReference type="AlphaFoldDB" id="A0A6A6REM2"/>
<evidence type="ECO:0000256" key="2">
    <source>
        <dbReference type="ARBA" id="ARBA00023242"/>
    </source>
</evidence>
<dbReference type="Proteomes" id="UP000799750">
    <property type="component" value="Unassembled WGS sequence"/>
</dbReference>
<evidence type="ECO:0000256" key="1">
    <source>
        <dbReference type="ARBA" id="ARBA00004123"/>
    </source>
</evidence>
<feature type="domain" description="Xylanolytic transcriptional activator regulatory" evidence="4">
    <location>
        <begin position="192"/>
        <end position="265"/>
    </location>
</feature>
<keyword evidence="6" id="KW-1185">Reference proteome</keyword>
<dbReference type="OrthoDB" id="2269373at2759"/>
<evidence type="ECO:0000313" key="5">
    <source>
        <dbReference type="EMBL" id="KAF2501907.1"/>
    </source>
</evidence>
<dbReference type="EMBL" id="MU004182">
    <property type="protein sequence ID" value="KAF2501907.1"/>
    <property type="molecule type" value="Genomic_DNA"/>
</dbReference>
<reference evidence="5" key="1">
    <citation type="journal article" date="2020" name="Stud. Mycol.">
        <title>101 Dothideomycetes genomes: a test case for predicting lifestyles and emergence of pathogens.</title>
        <authorList>
            <person name="Haridas S."/>
            <person name="Albert R."/>
            <person name="Binder M."/>
            <person name="Bloem J."/>
            <person name="Labutti K."/>
            <person name="Salamov A."/>
            <person name="Andreopoulos B."/>
            <person name="Baker S."/>
            <person name="Barry K."/>
            <person name="Bills G."/>
            <person name="Bluhm B."/>
            <person name="Cannon C."/>
            <person name="Castanera R."/>
            <person name="Culley D."/>
            <person name="Daum C."/>
            <person name="Ezra D."/>
            <person name="Gonzalez J."/>
            <person name="Henrissat B."/>
            <person name="Kuo A."/>
            <person name="Liang C."/>
            <person name="Lipzen A."/>
            <person name="Lutzoni F."/>
            <person name="Magnuson J."/>
            <person name="Mondo S."/>
            <person name="Nolan M."/>
            <person name="Ohm R."/>
            <person name="Pangilinan J."/>
            <person name="Park H.-J."/>
            <person name="Ramirez L."/>
            <person name="Alfaro M."/>
            <person name="Sun H."/>
            <person name="Tritt A."/>
            <person name="Yoshinaga Y."/>
            <person name="Zwiers L.-H."/>
            <person name="Turgeon B."/>
            <person name="Goodwin S."/>
            <person name="Spatafora J."/>
            <person name="Crous P."/>
            <person name="Grigoriev I."/>
        </authorList>
    </citation>
    <scope>NUCLEOTIDE SEQUENCE</scope>
    <source>
        <strain evidence="5">CBS 269.34</strain>
    </source>
</reference>
<feature type="compositionally biased region" description="Polar residues" evidence="3">
    <location>
        <begin position="1"/>
        <end position="12"/>
    </location>
</feature>
<dbReference type="InterPro" id="IPR050613">
    <property type="entry name" value="Sec_Metabolite_Reg"/>
</dbReference>
<dbReference type="GO" id="GO:0006351">
    <property type="term" value="P:DNA-templated transcription"/>
    <property type="evidence" value="ECO:0007669"/>
    <property type="project" value="InterPro"/>
</dbReference>
<dbReference type="GO" id="GO:0005634">
    <property type="term" value="C:nucleus"/>
    <property type="evidence" value="ECO:0007669"/>
    <property type="project" value="UniProtKB-SubCell"/>
</dbReference>
<dbReference type="PANTHER" id="PTHR31001:SF45">
    <property type="entry name" value="ZN(II)2CYS6 TRANSCRIPTION FACTOR (EUROFUNG)"/>
    <property type="match status" value="1"/>
</dbReference>